<dbReference type="AlphaFoldDB" id="A0A812QVQ6"/>
<dbReference type="OrthoDB" id="446918at2759"/>
<sequence>MLGAQLSADAVKGIGHQLFSWKQRLDDCGPDPVSLLCRTLHERPTKLARTGQSIGEVFEDLVAGSPSISLAALNRALKARKRTGQSADELERMLKEKWGLVLVECIKNARLPVSERMDALNADTKAWLRLFGGRRGKTLRNRARDWSAFSDWLLATHGESWPKDAGRILGYLEERHELKPIGKSVPKSLLATFSLLETIGQVSPDSRFSMDPILVETVRSWTSDLEAENLSIKQAPLYTVAVLLSLELLVCTTSQVGELFAYISRSAGLSGFDWLSEGPGDPFPAGFAPGHKFR</sequence>
<reference evidence="1" key="1">
    <citation type="submission" date="2021-02" db="EMBL/GenBank/DDBJ databases">
        <authorList>
            <person name="Dougan E. K."/>
            <person name="Rhodes N."/>
            <person name="Thang M."/>
            <person name="Chan C."/>
        </authorList>
    </citation>
    <scope>NUCLEOTIDE SEQUENCE</scope>
</reference>
<accession>A0A812QVQ6</accession>
<dbReference type="Proteomes" id="UP000649617">
    <property type="component" value="Unassembled WGS sequence"/>
</dbReference>
<comment type="caution">
    <text evidence="1">The sequence shown here is derived from an EMBL/GenBank/DDBJ whole genome shotgun (WGS) entry which is preliminary data.</text>
</comment>
<evidence type="ECO:0000313" key="2">
    <source>
        <dbReference type="Proteomes" id="UP000649617"/>
    </source>
</evidence>
<dbReference type="EMBL" id="CAJNIZ010018048">
    <property type="protein sequence ID" value="CAE7405785.1"/>
    <property type="molecule type" value="Genomic_DNA"/>
</dbReference>
<name>A0A812QVQ6_SYMPI</name>
<gene>
    <name evidence="1" type="ORF">SPIL2461_LOCUS10012</name>
</gene>
<organism evidence="1 2">
    <name type="scientific">Symbiodinium pilosum</name>
    <name type="common">Dinoflagellate</name>
    <dbReference type="NCBI Taxonomy" id="2952"/>
    <lineage>
        <taxon>Eukaryota</taxon>
        <taxon>Sar</taxon>
        <taxon>Alveolata</taxon>
        <taxon>Dinophyceae</taxon>
        <taxon>Suessiales</taxon>
        <taxon>Symbiodiniaceae</taxon>
        <taxon>Symbiodinium</taxon>
    </lineage>
</organism>
<feature type="non-terminal residue" evidence="1">
    <location>
        <position position="1"/>
    </location>
</feature>
<protein>
    <submittedName>
        <fullName evidence="1">Uncharacterized protein</fullName>
    </submittedName>
</protein>
<keyword evidence="2" id="KW-1185">Reference proteome</keyword>
<proteinExistence type="predicted"/>
<evidence type="ECO:0000313" key="1">
    <source>
        <dbReference type="EMBL" id="CAE7405785.1"/>
    </source>
</evidence>